<protein>
    <recommendedName>
        <fullName evidence="9">DUF8039 domain-containing protein</fullName>
    </recommendedName>
</protein>
<dbReference type="InterPro" id="IPR058352">
    <property type="entry name" value="DUF8039"/>
</dbReference>
<dbReference type="RefSeq" id="XP_056695815.1">
    <property type="nucleotide sequence ID" value="XM_056839837.1"/>
</dbReference>
<sequence length="504" mass="55721">MVGIKKAFGPCIRHSRSDHGEASSENYESIRASVKKEFEGELEKRVEKRVAEALQKQLSTLLKTGQLNSISTPILDDLHLNDSARVDLDVSATRTTRHILVPQPRELKERTPCRLALEDKVSGNNIVVADGMVQPSDGALPQHFTSMKPGHYKVQVDFVYDGHVDDILPVPTGDGFTNLGGALGSFVQWPIHLVIFEDVEDCTSPPKKKSKSNVSKERDGSSKKKTTVLAAQKKTTDLASKRIAQAFGIPSISSVNPQIRPQNSFVGCRITASLFFQIDSPNSIKKFLKGSLALDIGRLAGGYGMGAFSYVVPVYIAEISPVNLRGALTTLNQVMICTGVSVAFIIGIVLSWRTLALTGLVPCAVLLLGLCFIPESPRWMAKIGSQKEFEAAFQKLRGKDADITHEAAEIQDYIEELEKMPKANMFDLFQKRYLRSVTVTLEIPWVKWEDGWTWEVKAQLMEAVEWPQKHQDAFERIGTCPPTGVLLFGPPWMQQNAHGPSCSF</sequence>
<evidence type="ECO:0000313" key="10">
    <source>
        <dbReference type="Proteomes" id="UP000813463"/>
    </source>
</evidence>
<evidence type="ECO:0000256" key="2">
    <source>
        <dbReference type="ARBA" id="ARBA00010992"/>
    </source>
</evidence>
<dbReference type="PANTHER" id="PTHR48021">
    <property type="match status" value="1"/>
</dbReference>
<evidence type="ECO:0000313" key="11">
    <source>
        <dbReference type="RefSeq" id="XP_056695815.1"/>
    </source>
</evidence>
<reference evidence="11" key="2">
    <citation type="submission" date="2025-08" db="UniProtKB">
        <authorList>
            <consortium name="RefSeq"/>
        </authorList>
    </citation>
    <scope>IDENTIFICATION</scope>
    <source>
        <tissue evidence="11">Leaf</tissue>
    </source>
</reference>
<evidence type="ECO:0000256" key="7">
    <source>
        <dbReference type="SAM" id="MobiDB-lite"/>
    </source>
</evidence>
<evidence type="ECO:0000256" key="6">
    <source>
        <dbReference type="ARBA" id="ARBA00023136"/>
    </source>
</evidence>
<dbReference type="Pfam" id="PF00083">
    <property type="entry name" value="Sugar_tr"/>
    <property type="match status" value="1"/>
</dbReference>
<comment type="similarity">
    <text evidence="2">Belongs to the major facilitator superfamily. Sugar transporter (TC 2.A.1.1) family.</text>
</comment>
<name>A0ABM3RJM3_SPIOL</name>
<proteinExistence type="inferred from homology"/>
<dbReference type="InterPro" id="IPR036259">
    <property type="entry name" value="MFS_trans_sf"/>
</dbReference>
<keyword evidence="6 8" id="KW-0472">Membrane</keyword>
<accession>A0ABM3RJM3</accession>
<feature type="transmembrane region" description="Helical" evidence="8">
    <location>
        <begin position="296"/>
        <end position="316"/>
    </location>
</feature>
<evidence type="ECO:0000256" key="5">
    <source>
        <dbReference type="ARBA" id="ARBA00022989"/>
    </source>
</evidence>
<keyword evidence="3" id="KW-0762">Sugar transport</keyword>
<dbReference type="Pfam" id="PF26133">
    <property type="entry name" value="DUF8039"/>
    <property type="match status" value="1"/>
</dbReference>
<keyword evidence="4 8" id="KW-0812">Transmembrane</keyword>
<feature type="transmembrane region" description="Helical" evidence="8">
    <location>
        <begin position="355"/>
        <end position="373"/>
    </location>
</feature>
<feature type="region of interest" description="Disordered" evidence="7">
    <location>
        <begin position="202"/>
        <end position="228"/>
    </location>
</feature>
<feature type="domain" description="DUF8039" evidence="9">
    <location>
        <begin position="105"/>
        <end position="196"/>
    </location>
</feature>
<gene>
    <name evidence="11" type="primary">LOC130470197</name>
</gene>
<dbReference type="InterPro" id="IPR050549">
    <property type="entry name" value="MFS_Trehalose_Transporter"/>
</dbReference>
<feature type="transmembrane region" description="Helical" evidence="8">
    <location>
        <begin position="328"/>
        <end position="349"/>
    </location>
</feature>
<evidence type="ECO:0000256" key="8">
    <source>
        <dbReference type="SAM" id="Phobius"/>
    </source>
</evidence>
<dbReference type="Gene3D" id="1.20.1250.20">
    <property type="entry name" value="MFS general substrate transporter like domains"/>
    <property type="match status" value="1"/>
</dbReference>
<keyword evidence="10" id="KW-1185">Reference proteome</keyword>
<dbReference type="SUPFAM" id="SSF103473">
    <property type="entry name" value="MFS general substrate transporter"/>
    <property type="match status" value="1"/>
</dbReference>
<comment type="subcellular location">
    <subcellularLocation>
        <location evidence="1">Membrane</location>
    </subcellularLocation>
</comment>
<evidence type="ECO:0000256" key="1">
    <source>
        <dbReference type="ARBA" id="ARBA00004370"/>
    </source>
</evidence>
<dbReference type="GeneID" id="130470197"/>
<dbReference type="Proteomes" id="UP000813463">
    <property type="component" value="Chromosome 3"/>
</dbReference>
<reference evidence="10" key="1">
    <citation type="journal article" date="2021" name="Nat. Commun.">
        <title>Genomic analyses provide insights into spinach domestication and the genetic basis of agronomic traits.</title>
        <authorList>
            <person name="Cai X."/>
            <person name="Sun X."/>
            <person name="Xu C."/>
            <person name="Sun H."/>
            <person name="Wang X."/>
            <person name="Ge C."/>
            <person name="Zhang Z."/>
            <person name="Wang Q."/>
            <person name="Fei Z."/>
            <person name="Jiao C."/>
            <person name="Wang Q."/>
        </authorList>
    </citation>
    <scope>NUCLEOTIDE SEQUENCE [LARGE SCALE GENOMIC DNA]</scope>
    <source>
        <strain evidence="10">cv. Varoflay</strain>
    </source>
</reference>
<dbReference type="InterPro" id="IPR005828">
    <property type="entry name" value="MFS_sugar_transport-like"/>
</dbReference>
<evidence type="ECO:0000259" key="9">
    <source>
        <dbReference type="Pfam" id="PF26133"/>
    </source>
</evidence>
<dbReference type="InterPro" id="IPR027417">
    <property type="entry name" value="P-loop_NTPase"/>
</dbReference>
<dbReference type="PANTHER" id="PTHR48021:SF13">
    <property type="entry name" value="SUGAR TRANSPORTER ERD6-LIKE 7"/>
    <property type="match status" value="1"/>
</dbReference>
<organism evidence="10 11">
    <name type="scientific">Spinacia oleracea</name>
    <name type="common">Spinach</name>
    <dbReference type="NCBI Taxonomy" id="3562"/>
    <lineage>
        <taxon>Eukaryota</taxon>
        <taxon>Viridiplantae</taxon>
        <taxon>Streptophyta</taxon>
        <taxon>Embryophyta</taxon>
        <taxon>Tracheophyta</taxon>
        <taxon>Spermatophyta</taxon>
        <taxon>Magnoliopsida</taxon>
        <taxon>eudicotyledons</taxon>
        <taxon>Gunneridae</taxon>
        <taxon>Pentapetalae</taxon>
        <taxon>Caryophyllales</taxon>
        <taxon>Chenopodiaceae</taxon>
        <taxon>Chenopodioideae</taxon>
        <taxon>Anserineae</taxon>
        <taxon>Spinacia</taxon>
    </lineage>
</organism>
<dbReference type="Gene3D" id="3.40.50.300">
    <property type="entry name" value="P-loop containing nucleotide triphosphate hydrolases"/>
    <property type="match status" value="1"/>
</dbReference>
<keyword evidence="3" id="KW-0813">Transport</keyword>
<keyword evidence="5 8" id="KW-1133">Transmembrane helix</keyword>
<evidence type="ECO:0000256" key="3">
    <source>
        <dbReference type="ARBA" id="ARBA00022597"/>
    </source>
</evidence>
<evidence type="ECO:0000256" key="4">
    <source>
        <dbReference type="ARBA" id="ARBA00022692"/>
    </source>
</evidence>